<dbReference type="InterPro" id="IPR013520">
    <property type="entry name" value="Ribonucl_H"/>
</dbReference>
<feature type="compositionally biased region" description="Low complexity" evidence="1">
    <location>
        <begin position="1312"/>
        <end position="1321"/>
    </location>
</feature>
<dbReference type="SUPFAM" id="SSF50978">
    <property type="entry name" value="WD40 repeat-like"/>
    <property type="match status" value="1"/>
</dbReference>
<dbReference type="InterPro" id="IPR036322">
    <property type="entry name" value="WD40_repeat_dom_sf"/>
</dbReference>
<feature type="compositionally biased region" description="Basic and acidic residues" evidence="1">
    <location>
        <begin position="1300"/>
        <end position="1311"/>
    </location>
</feature>
<evidence type="ECO:0000313" key="4">
    <source>
        <dbReference type="Proteomes" id="UP000051952"/>
    </source>
</evidence>
<accession>A0A0S4JSF3</accession>
<evidence type="ECO:0000313" key="3">
    <source>
        <dbReference type="EMBL" id="CUG94412.1"/>
    </source>
</evidence>
<dbReference type="InterPro" id="IPR036397">
    <property type="entry name" value="RNaseH_sf"/>
</dbReference>
<reference evidence="4" key="1">
    <citation type="submission" date="2015-09" db="EMBL/GenBank/DDBJ databases">
        <authorList>
            <consortium name="Pathogen Informatics"/>
        </authorList>
    </citation>
    <scope>NUCLEOTIDE SEQUENCE [LARGE SCALE GENOMIC DNA]</scope>
    <source>
        <strain evidence="4">Lake Konstanz</strain>
    </source>
</reference>
<dbReference type="Pfam" id="PF00929">
    <property type="entry name" value="RNase_T"/>
    <property type="match status" value="1"/>
</dbReference>
<dbReference type="CDD" id="cd06143">
    <property type="entry name" value="PAN2_exo"/>
    <property type="match status" value="1"/>
</dbReference>
<gene>
    <name evidence="3" type="ORF">BSAL_48055</name>
</gene>
<keyword evidence="3" id="KW-0378">Hydrolase</keyword>
<dbReference type="SUPFAM" id="SSF53098">
    <property type="entry name" value="Ribonuclease H-like"/>
    <property type="match status" value="1"/>
</dbReference>
<dbReference type="GO" id="GO:0031251">
    <property type="term" value="C:PAN complex"/>
    <property type="evidence" value="ECO:0007669"/>
    <property type="project" value="TreeGrafter"/>
</dbReference>
<dbReference type="Gene3D" id="2.130.10.10">
    <property type="entry name" value="YVTN repeat-like/Quinoprotein amine dehydrogenase"/>
    <property type="match status" value="1"/>
</dbReference>
<dbReference type="OrthoDB" id="8191639at2759"/>
<protein>
    <submittedName>
        <fullName evidence="3">Cysteine clan family c19 ubiquitin hydrolase, putative</fullName>
    </submittedName>
</protein>
<proteinExistence type="predicted"/>
<dbReference type="InterPro" id="IPR050785">
    <property type="entry name" value="PAN2-PAN3_catalytic_subunit"/>
</dbReference>
<feature type="region of interest" description="Disordered" evidence="1">
    <location>
        <begin position="1181"/>
        <end position="1242"/>
    </location>
</feature>
<feature type="region of interest" description="Disordered" evidence="1">
    <location>
        <begin position="1280"/>
        <end position="1348"/>
    </location>
</feature>
<organism evidence="3 4">
    <name type="scientific">Bodo saltans</name>
    <name type="common">Flagellated protozoan</name>
    <dbReference type="NCBI Taxonomy" id="75058"/>
    <lineage>
        <taxon>Eukaryota</taxon>
        <taxon>Discoba</taxon>
        <taxon>Euglenozoa</taxon>
        <taxon>Kinetoplastea</taxon>
        <taxon>Metakinetoplastina</taxon>
        <taxon>Eubodonida</taxon>
        <taxon>Bodonidae</taxon>
        <taxon>Bodo</taxon>
    </lineage>
</organism>
<feature type="compositionally biased region" description="Polar residues" evidence="1">
    <location>
        <begin position="1285"/>
        <end position="1299"/>
    </location>
</feature>
<dbReference type="GO" id="GO:0000289">
    <property type="term" value="P:nuclear-transcribed mRNA poly(A) tail shortening"/>
    <property type="evidence" value="ECO:0007669"/>
    <property type="project" value="TreeGrafter"/>
</dbReference>
<dbReference type="PANTHER" id="PTHR15728">
    <property type="entry name" value="DEADENYLATION COMPLEX CATALYTIC SUBUNIT PAN2"/>
    <property type="match status" value="1"/>
</dbReference>
<feature type="region of interest" description="Disordered" evidence="1">
    <location>
        <begin position="330"/>
        <end position="357"/>
    </location>
</feature>
<dbReference type="GO" id="GO:0000932">
    <property type="term" value="C:P-body"/>
    <property type="evidence" value="ECO:0007669"/>
    <property type="project" value="TreeGrafter"/>
</dbReference>
<sequence length="1348" mass="146079">MSQSGSPSSVPWRFRGAANAAFSGVTAIEFDRTCELLWLGDAFGHVTSFALSTPSATTSSQDEIAWSTYSSFRPFVDTPCQHIQFLHDSLIAMATNNKIRVTKRGGVTVLNYDAPTALQRRIGFFQTDYDGGAMYLAGETPGVQRITLARPDESEQTASAEGITSALRFGDDWVAVGTTGGSLSLRHPLTLEPIASIKPFASRITAVAGSGQHIWAASSERNLSNVVKVFDTRQMSEPLNVISGLQGGAAASLRVYTDHAAIERAFLVTSQGFHMLQVDAPMPTYSSVGMEGGSITAGAVTSSGIGAVLGNDKGYLLTMSNAASTEAFSIHSQPRQPPQPKAHHDNHHHAWSQNATNRGQLDSGFDYEYPEGELCSNWPSNDYMLLSAESKLKFMNIRVPQGQVMVNTWNLTRADLYAPDPKDKVNIIIPNPYPYNSDLGDDPSKVQTLLQDLRKSKRNVTRAKGETTGLYSKQEEALQACYGGSNQTAFQWGAYNPTREVIGIDNSTPESWVSPVLQSLYLCHAPHYPVRKAFVNHVCKKEYCIACEVAIIFTNMMITSSSNSTAAALGSSAASLLAPVVQPAGLLRCMTQLPLFVEAGLFVPTVDRDHAVRKIHLTQKLLLEVIDRDLRIAPEFKFIPHARPSSTNTSVAGAAVGFTAASPIMSTHLPFLAASSDGTLSPGMALSSPLTGFPMPGLPSLSTTPPLAPLLGNNPFAIPSLQQQPQAPVDLDGLMVTYFGTEFQVSSHRNAAHGGAPPADIPPRFFWEVPASAVKVDEGLQHLLKQLESYNGDPVQIKRLPPIIILLLNPEHGNLKPPSSLKFSRPPKEEFNYLLSSNVLHLAEDVDDSGLFVGHHQTGDRENFVLVNDYLVSTPQPEELLEASIPATTTHSVVLTCYALDSFRSNPKYQSKDVDATRPPNLFDTLGPLLIHDDFAAPLQKLWRPSPDGDDVAPPPFPQRFQSAITSHLDIQPGDIVAIDAEYVVLAWGNKRPDEPEWIRRQRKPHMSLARVSCILSGKDGDERTIMDDYVHTPEDVLDYVTLYSGIHEGDLDPTRSTKNLTALKATQYKLRALVDRGVRFVGHGLPQDFRVCNVVVPPSQIIDTLELFHRSGHRKLSLRFLAYLVLGERVQEDEHDSVEDARTSLRLYRKYQEAQLLGVFETLMDHIIARGHETNWYVPSSAISSPPPPASSSSAVADSSPSGLGLLSSPLEETVLTSTNDIGLEGEGGDDSDSSTTDDSSHNAARVLTLNLGVDLDGTGGANGVSSSSAAVQALLGSPGKLASGSSSTLKPTTQGDFSSHDEEDARRDANNSTTSSTNSDDQQMESDSPFIPTREPTGNREQGGDF</sequence>
<dbReference type="OMA" id="PECWITT"/>
<feature type="compositionally biased region" description="Low complexity" evidence="1">
    <location>
        <begin position="1192"/>
        <end position="1212"/>
    </location>
</feature>
<dbReference type="GO" id="GO:0004535">
    <property type="term" value="F:poly(A)-specific ribonuclease activity"/>
    <property type="evidence" value="ECO:0007669"/>
    <property type="project" value="TreeGrafter"/>
</dbReference>
<name>A0A0S4JSF3_BODSA</name>
<dbReference type="InterPro" id="IPR015943">
    <property type="entry name" value="WD40/YVTN_repeat-like_dom_sf"/>
</dbReference>
<feature type="domain" description="Exonuclease" evidence="2">
    <location>
        <begin position="975"/>
        <end position="1158"/>
    </location>
</feature>
<dbReference type="Gene3D" id="3.30.420.10">
    <property type="entry name" value="Ribonuclease H-like superfamily/Ribonuclease H"/>
    <property type="match status" value="1"/>
</dbReference>
<dbReference type="GO" id="GO:0003676">
    <property type="term" value="F:nucleic acid binding"/>
    <property type="evidence" value="ECO:0007669"/>
    <property type="project" value="InterPro"/>
</dbReference>
<dbReference type="InterPro" id="IPR012337">
    <property type="entry name" value="RNaseH-like_sf"/>
</dbReference>
<dbReference type="Proteomes" id="UP000051952">
    <property type="component" value="Unassembled WGS sequence"/>
</dbReference>
<dbReference type="SMART" id="SM00479">
    <property type="entry name" value="EXOIII"/>
    <property type="match status" value="1"/>
</dbReference>
<keyword evidence="4" id="KW-1185">Reference proteome</keyword>
<dbReference type="PANTHER" id="PTHR15728:SF0">
    <property type="entry name" value="PAN2-PAN3 DEADENYLATION COMPLEX CATALYTIC SUBUNIT PAN2"/>
    <property type="match status" value="1"/>
</dbReference>
<evidence type="ECO:0000256" key="1">
    <source>
        <dbReference type="SAM" id="MobiDB-lite"/>
    </source>
</evidence>
<dbReference type="FunFam" id="3.30.420.10:FF:000175">
    <property type="entry name" value="RNA exonuclease 5"/>
    <property type="match status" value="1"/>
</dbReference>
<evidence type="ECO:0000259" key="2">
    <source>
        <dbReference type="SMART" id="SM00479"/>
    </source>
</evidence>
<dbReference type="Gene3D" id="3.90.70.10">
    <property type="entry name" value="Cysteine proteinases"/>
    <property type="match status" value="1"/>
</dbReference>
<dbReference type="VEuPathDB" id="TriTrypDB:BSAL_48055"/>
<dbReference type="EMBL" id="CYKH01002245">
    <property type="protein sequence ID" value="CUG94412.1"/>
    <property type="molecule type" value="Genomic_DNA"/>
</dbReference>